<accession>A0AB73QVX2</accession>
<evidence type="ECO:0000313" key="2">
    <source>
        <dbReference type="EMBL" id="PEI85014.1"/>
    </source>
</evidence>
<evidence type="ECO:0000256" key="1">
    <source>
        <dbReference type="SAM" id="Phobius"/>
    </source>
</evidence>
<feature type="transmembrane region" description="Helical" evidence="1">
    <location>
        <begin position="34"/>
        <end position="57"/>
    </location>
</feature>
<keyword evidence="1" id="KW-0812">Transmembrane</keyword>
<dbReference type="EMBL" id="NUEH01000040">
    <property type="protein sequence ID" value="PEI85014.1"/>
    <property type="molecule type" value="Genomic_DNA"/>
</dbReference>
<name>A0AB73QVX2_9BACI</name>
<gene>
    <name evidence="2" type="ORF">CN678_17480</name>
</gene>
<dbReference type="Proteomes" id="UP000220969">
    <property type="component" value="Unassembled WGS sequence"/>
</dbReference>
<proteinExistence type="predicted"/>
<keyword evidence="1" id="KW-1133">Transmembrane helix</keyword>
<reference evidence="2" key="1">
    <citation type="submission" date="2017-09" db="EMBL/GenBank/DDBJ databases">
        <title>Large-scale bioinformatics analysis of Bacillus genomes uncovers conserved roles of natural products in bacterial physiology.</title>
        <authorList>
            <consortium name="Agbiome Team Llc"/>
            <person name="Bleich R.M."/>
            <person name="Kirk G.J."/>
            <person name="Santa Maria K.C."/>
            <person name="Allen S.E."/>
            <person name="Farag S."/>
            <person name="Shank E.A."/>
            <person name="Bowers A."/>
        </authorList>
    </citation>
    <scope>NUCLEOTIDE SEQUENCE</scope>
    <source>
        <strain evidence="2">AFS005430</strain>
    </source>
</reference>
<feature type="transmembrane region" description="Helical" evidence="1">
    <location>
        <begin position="6"/>
        <end position="22"/>
    </location>
</feature>
<dbReference type="AlphaFoldDB" id="A0AB73QVX2"/>
<feature type="transmembrane region" description="Helical" evidence="1">
    <location>
        <begin position="69"/>
        <end position="93"/>
    </location>
</feature>
<dbReference type="RefSeq" id="WP_098141045.1">
    <property type="nucleotide sequence ID" value="NZ_NUDM01000090.1"/>
</dbReference>
<comment type="caution">
    <text evidence="2">The sequence shown here is derived from an EMBL/GenBank/DDBJ whole genome shotgun (WGS) entry which is preliminary data.</text>
</comment>
<organism evidence="2">
    <name type="scientific">Bacillus toyonensis</name>
    <dbReference type="NCBI Taxonomy" id="155322"/>
    <lineage>
        <taxon>Bacteria</taxon>
        <taxon>Bacillati</taxon>
        <taxon>Bacillota</taxon>
        <taxon>Bacilli</taxon>
        <taxon>Bacillales</taxon>
        <taxon>Bacillaceae</taxon>
        <taxon>Bacillus</taxon>
        <taxon>Bacillus cereus group</taxon>
    </lineage>
</organism>
<sequence>MSYIEFYGIPFLIIGTGIFVIIKADSPKIRARNLSFVMICLGINILAIPMDLFISMMATVSPYSTELDFWIGIFFTQGIPLLMLLVALIWWFIRKIKEKIDT</sequence>
<keyword evidence="1" id="KW-0472">Membrane</keyword>
<protein>
    <submittedName>
        <fullName evidence="2">Uncharacterized protein</fullName>
    </submittedName>
</protein>